<evidence type="ECO:0000313" key="5">
    <source>
        <dbReference type="Proteomes" id="UP000821866"/>
    </source>
</evidence>
<feature type="transmembrane region" description="Helical" evidence="2">
    <location>
        <begin position="36"/>
        <end position="57"/>
    </location>
</feature>
<dbReference type="SUPFAM" id="SSF55486">
    <property type="entry name" value="Metalloproteases ('zincins'), catalytic domain"/>
    <property type="match status" value="1"/>
</dbReference>
<keyword evidence="2" id="KW-0472">Membrane</keyword>
<evidence type="ECO:0000313" key="4">
    <source>
        <dbReference type="EMBL" id="KAH8038365.1"/>
    </source>
</evidence>
<dbReference type="GO" id="GO:0016485">
    <property type="term" value="P:protein processing"/>
    <property type="evidence" value="ECO:0007669"/>
    <property type="project" value="TreeGrafter"/>
</dbReference>
<keyword evidence="2" id="KW-1133">Transmembrane helix</keyword>
<comment type="caution">
    <text evidence="4">The sequence shown here is derived from an EMBL/GenBank/DDBJ whole genome shotgun (WGS) entry which is preliminary data.</text>
</comment>
<evidence type="ECO:0000259" key="3">
    <source>
        <dbReference type="Pfam" id="PF05649"/>
    </source>
</evidence>
<dbReference type="InterPro" id="IPR000718">
    <property type="entry name" value="Peptidase_M13"/>
</dbReference>
<dbReference type="Pfam" id="PF05649">
    <property type="entry name" value="Peptidase_M13_N"/>
    <property type="match status" value="1"/>
</dbReference>
<comment type="similarity">
    <text evidence="1">Belongs to the peptidase M13 family.</text>
</comment>
<dbReference type="Gene3D" id="3.40.390.10">
    <property type="entry name" value="Collagenase (Catalytic Domain)"/>
    <property type="match status" value="1"/>
</dbReference>
<dbReference type="VEuPathDB" id="VectorBase:LOC119172778"/>
<gene>
    <name evidence="4" type="ORF">HPB51_001333</name>
</gene>
<organism evidence="4 5">
    <name type="scientific">Rhipicephalus microplus</name>
    <name type="common">Cattle tick</name>
    <name type="synonym">Boophilus microplus</name>
    <dbReference type="NCBI Taxonomy" id="6941"/>
    <lineage>
        <taxon>Eukaryota</taxon>
        <taxon>Metazoa</taxon>
        <taxon>Ecdysozoa</taxon>
        <taxon>Arthropoda</taxon>
        <taxon>Chelicerata</taxon>
        <taxon>Arachnida</taxon>
        <taxon>Acari</taxon>
        <taxon>Parasitiformes</taxon>
        <taxon>Ixodida</taxon>
        <taxon>Ixodoidea</taxon>
        <taxon>Ixodidae</taxon>
        <taxon>Rhipicephalinae</taxon>
        <taxon>Rhipicephalus</taxon>
        <taxon>Boophilus</taxon>
    </lineage>
</organism>
<dbReference type="PANTHER" id="PTHR11733:SF241">
    <property type="entry name" value="GH26575P-RELATED"/>
    <property type="match status" value="1"/>
</dbReference>
<protein>
    <recommendedName>
        <fullName evidence="3">Peptidase M13 N-terminal domain-containing protein</fullName>
    </recommendedName>
</protein>
<keyword evidence="2" id="KW-0812">Transmembrane</keyword>
<reference evidence="4" key="1">
    <citation type="journal article" date="2020" name="Cell">
        <title>Large-Scale Comparative Analyses of Tick Genomes Elucidate Their Genetic Diversity and Vector Capacities.</title>
        <authorList>
            <consortium name="Tick Genome and Microbiome Consortium (TIGMIC)"/>
            <person name="Jia N."/>
            <person name="Wang J."/>
            <person name="Shi W."/>
            <person name="Du L."/>
            <person name="Sun Y."/>
            <person name="Zhan W."/>
            <person name="Jiang J.F."/>
            <person name="Wang Q."/>
            <person name="Zhang B."/>
            <person name="Ji P."/>
            <person name="Bell-Sakyi L."/>
            <person name="Cui X.M."/>
            <person name="Yuan T.T."/>
            <person name="Jiang B.G."/>
            <person name="Yang W.F."/>
            <person name="Lam T.T."/>
            <person name="Chang Q.C."/>
            <person name="Ding S.J."/>
            <person name="Wang X.J."/>
            <person name="Zhu J.G."/>
            <person name="Ruan X.D."/>
            <person name="Zhao L."/>
            <person name="Wei J.T."/>
            <person name="Ye R.Z."/>
            <person name="Que T.C."/>
            <person name="Du C.H."/>
            <person name="Zhou Y.H."/>
            <person name="Cheng J.X."/>
            <person name="Dai P.F."/>
            <person name="Guo W.B."/>
            <person name="Han X.H."/>
            <person name="Huang E.J."/>
            <person name="Li L.F."/>
            <person name="Wei W."/>
            <person name="Gao Y.C."/>
            <person name="Liu J.Z."/>
            <person name="Shao H.Z."/>
            <person name="Wang X."/>
            <person name="Wang C.C."/>
            <person name="Yang T.C."/>
            <person name="Huo Q.B."/>
            <person name="Li W."/>
            <person name="Chen H.Y."/>
            <person name="Chen S.E."/>
            <person name="Zhou L.G."/>
            <person name="Ni X.B."/>
            <person name="Tian J.H."/>
            <person name="Sheng Y."/>
            <person name="Liu T."/>
            <person name="Pan Y.S."/>
            <person name="Xia L.Y."/>
            <person name="Li J."/>
            <person name="Zhao F."/>
            <person name="Cao W.C."/>
        </authorList>
    </citation>
    <scope>NUCLEOTIDE SEQUENCE</scope>
    <source>
        <strain evidence="4">Rmic-2018</strain>
    </source>
</reference>
<dbReference type="PANTHER" id="PTHR11733">
    <property type="entry name" value="ZINC METALLOPROTEASE FAMILY M13 NEPRILYSIN-RELATED"/>
    <property type="match status" value="1"/>
</dbReference>
<dbReference type="InterPro" id="IPR024079">
    <property type="entry name" value="MetalloPept_cat_dom_sf"/>
</dbReference>
<evidence type="ECO:0000256" key="1">
    <source>
        <dbReference type="ARBA" id="ARBA00007357"/>
    </source>
</evidence>
<dbReference type="Gene3D" id="1.10.1380.10">
    <property type="entry name" value="Neutral endopeptidase , domain2"/>
    <property type="match status" value="1"/>
</dbReference>
<dbReference type="PROSITE" id="PS51885">
    <property type="entry name" value="NEPRILYSIN"/>
    <property type="match status" value="1"/>
</dbReference>
<keyword evidence="5" id="KW-1185">Reference proteome</keyword>
<name>A0A9J6EW14_RHIMP</name>
<dbReference type="InterPro" id="IPR042089">
    <property type="entry name" value="Peptidase_M13_dom_2"/>
</dbReference>
<dbReference type="EMBL" id="JABSTU010000001">
    <property type="protein sequence ID" value="KAH8038365.1"/>
    <property type="molecule type" value="Genomic_DNA"/>
</dbReference>
<dbReference type="AlphaFoldDB" id="A0A9J6EW14"/>
<reference evidence="4" key="2">
    <citation type="submission" date="2021-09" db="EMBL/GenBank/DDBJ databases">
        <authorList>
            <person name="Jia N."/>
            <person name="Wang J."/>
            <person name="Shi W."/>
            <person name="Du L."/>
            <person name="Sun Y."/>
            <person name="Zhan W."/>
            <person name="Jiang J."/>
            <person name="Wang Q."/>
            <person name="Zhang B."/>
            <person name="Ji P."/>
            <person name="Sakyi L.B."/>
            <person name="Cui X."/>
            <person name="Yuan T."/>
            <person name="Jiang B."/>
            <person name="Yang W."/>
            <person name="Lam T.T.-Y."/>
            <person name="Chang Q."/>
            <person name="Ding S."/>
            <person name="Wang X."/>
            <person name="Zhu J."/>
            <person name="Ruan X."/>
            <person name="Zhao L."/>
            <person name="Wei J."/>
            <person name="Que T."/>
            <person name="Du C."/>
            <person name="Cheng J."/>
            <person name="Dai P."/>
            <person name="Han X."/>
            <person name="Huang E."/>
            <person name="Gao Y."/>
            <person name="Liu J."/>
            <person name="Shao H."/>
            <person name="Ye R."/>
            <person name="Li L."/>
            <person name="Wei W."/>
            <person name="Wang X."/>
            <person name="Wang C."/>
            <person name="Huo Q."/>
            <person name="Li W."/>
            <person name="Guo W."/>
            <person name="Chen H."/>
            <person name="Chen S."/>
            <person name="Zhou L."/>
            <person name="Zhou L."/>
            <person name="Ni X."/>
            <person name="Tian J."/>
            <person name="Zhou Y."/>
            <person name="Sheng Y."/>
            <person name="Liu T."/>
            <person name="Pan Y."/>
            <person name="Xia L."/>
            <person name="Li J."/>
            <person name="Zhao F."/>
            <person name="Cao W."/>
        </authorList>
    </citation>
    <scope>NUCLEOTIDE SEQUENCE</scope>
    <source>
        <strain evidence="4">Rmic-2018</strain>
        <tissue evidence="4">Larvae</tissue>
    </source>
</reference>
<dbReference type="GO" id="GO:0004222">
    <property type="term" value="F:metalloendopeptidase activity"/>
    <property type="evidence" value="ECO:0007669"/>
    <property type="project" value="InterPro"/>
</dbReference>
<evidence type="ECO:0000256" key="2">
    <source>
        <dbReference type="SAM" id="Phobius"/>
    </source>
</evidence>
<dbReference type="InterPro" id="IPR008753">
    <property type="entry name" value="Peptidase_M13_N"/>
</dbReference>
<accession>A0A9J6EW14</accession>
<dbReference type="Proteomes" id="UP000821866">
    <property type="component" value="Chromosome 1"/>
</dbReference>
<proteinExistence type="inferred from homology"/>
<sequence length="519" mass="58378">MTRLVEGPQVGQPFDARYMDACSACDYDDAYKPRSWRQYCLFVSAVTLSTLAVTFGVPQMLRRFAMGCAYPDCQDPGADIARSLEGVRVDPCQDFYGYVCSGWLQANPDAGNHFESLQRRVAFAAVVSLVLEESRGPSPAHKIAHIFQRCAQVAFNEQDHIDELRQFMAHFNLSWPTSKPRTKEKVLDLLVGFSLDWGMPILFQLTVDANFRRPGFRALHLGSSPHVTEWIAVRDTLQEQGTLLAYFDRVSVLLSGVTVDRNTVQDILAVDNRVLSAMVSPTFELRADTEIRYVLLSQVDQWTGPELTTSEWLEAVNAHLPKPLTPSSEMYVMNWQLLMLLGQLMGQASRDVVPLLAYITWHVIRVVGPMTSHPLVRVQFGGSRMAATIYMLGRCYTDADTTLPYAFAHVFARRWLPRDAVSDVADMEDRIRREANASMNALSWMDEKTKAGAFEKLSTLRAIVGRPEVLASDKALQQLYPYLTRTNGTGSYLNLMNSVKRAQLRHSKHFLHANGSLEG</sequence>
<feature type="domain" description="Peptidase M13 N-terminal" evidence="3">
    <location>
        <begin position="91"/>
        <end position="467"/>
    </location>
</feature>
<dbReference type="GO" id="GO:0005886">
    <property type="term" value="C:plasma membrane"/>
    <property type="evidence" value="ECO:0007669"/>
    <property type="project" value="TreeGrafter"/>
</dbReference>